<dbReference type="RefSeq" id="WP_016654847.1">
    <property type="nucleotide sequence ID" value="NZ_KE340348.1"/>
</dbReference>
<dbReference type="PROSITE" id="PS50931">
    <property type="entry name" value="HTH_LYSR"/>
    <property type="match status" value="1"/>
</dbReference>
<dbReference type="InterPro" id="IPR036390">
    <property type="entry name" value="WH_DNA-bd_sf"/>
</dbReference>
<dbReference type="InterPro" id="IPR000847">
    <property type="entry name" value="LysR_HTH_N"/>
</dbReference>
<evidence type="ECO:0000256" key="2">
    <source>
        <dbReference type="ARBA" id="ARBA00023015"/>
    </source>
</evidence>
<dbReference type="InterPro" id="IPR005119">
    <property type="entry name" value="LysR_subst-bd"/>
</dbReference>
<comment type="similarity">
    <text evidence="1">Belongs to the LysR transcriptional regulatory family.</text>
</comment>
<keyword evidence="7" id="KW-1185">Reference proteome</keyword>
<dbReference type="OrthoDB" id="464481at2"/>
<dbReference type="HOGENOM" id="CLU_039613_6_1_6"/>
<dbReference type="SUPFAM" id="SSF46785">
    <property type="entry name" value="Winged helix' DNA-binding domain"/>
    <property type="match status" value="1"/>
</dbReference>
<evidence type="ECO:0000313" key="7">
    <source>
        <dbReference type="Proteomes" id="UP000014568"/>
    </source>
</evidence>
<reference evidence="6 7" key="1">
    <citation type="submission" date="2013-06" db="EMBL/GenBank/DDBJ databases">
        <title>The Genome Sequence of Acinetobacter rudis CIP 110305.</title>
        <authorList>
            <consortium name="The Broad Institute Genome Sequencing Platform"/>
            <consortium name="The Broad Institute Genome Sequencing Center for Infectious Disease"/>
            <person name="Cerqueira G."/>
            <person name="Feldgarden M."/>
            <person name="Courvalin P."/>
            <person name="Perichon B."/>
            <person name="Grillot-Courvalin C."/>
            <person name="Clermont D."/>
            <person name="Rocha E."/>
            <person name="Yoon E.-J."/>
            <person name="Nemec A."/>
            <person name="Young S.K."/>
            <person name="Zeng Q."/>
            <person name="Gargeya S."/>
            <person name="Fitzgerald M."/>
            <person name="Abouelleil A."/>
            <person name="Alvarado L."/>
            <person name="Berlin A.M."/>
            <person name="Chapman S.B."/>
            <person name="Dewar J."/>
            <person name="Goldberg J."/>
            <person name="Griggs A."/>
            <person name="Gujja S."/>
            <person name="Hansen M."/>
            <person name="Howarth C."/>
            <person name="Imamovic A."/>
            <person name="Larimer J."/>
            <person name="McCowan C."/>
            <person name="Murphy C."/>
            <person name="Pearson M."/>
            <person name="Priest M."/>
            <person name="Roberts A."/>
            <person name="Saif S."/>
            <person name="Shea T."/>
            <person name="Sykes S."/>
            <person name="Wortman J."/>
            <person name="Nusbaum C."/>
            <person name="Birren B."/>
        </authorList>
    </citation>
    <scope>NUCLEOTIDE SEQUENCE [LARGE SCALE GENOMIC DNA]</scope>
    <source>
        <strain evidence="6 7">CIP 110305</strain>
    </source>
</reference>
<dbReference type="FunFam" id="1.10.10.10:FF:000001">
    <property type="entry name" value="LysR family transcriptional regulator"/>
    <property type="match status" value="1"/>
</dbReference>
<dbReference type="AlphaFoldDB" id="S3NQI5"/>
<dbReference type="Gene3D" id="1.10.10.10">
    <property type="entry name" value="Winged helix-like DNA-binding domain superfamily/Winged helix DNA-binding domain"/>
    <property type="match status" value="1"/>
</dbReference>
<dbReference type="PANTHER" id="PTHR30126:SF40">
    <property type="entry name" value="HTH-TYPE TRANSCRIPTIONAL REGULATOR GLTR"/>
    <property type="match status" value="1"/>
</dbReference>
<evidence type="ECO:0000256" key="4">
    <source>
        <dbReference type="ARBA" id="ARBA00023163"/>
    </source>
</evidence>
<protein>
    <recommendedName>
        <fullName evidence="5">HTH lysR-type domain-containing protein</fullName>
    </recommendedName>
</protein>
<dbReference type="Gene3D" id="3.40.190.10">
    <property type="entry name" value="Periplasmic binding protein-like II"/>
    <property type="match status" value="2"/>
</dbReference>
<dbReference type="EMBL" id="ATGI01000003">
    <property type="protein sequence ID" value="EPF80658.1"/>
    <property type="molecule type" value="Genomic_DNA"/>
</dbReference>
<evidence type="ECO:0000259" key="5">
    <source>
        <dbReference type="PROSITE" id="PS50931"/>
    </source>
</evidence>
<dbReference type="PANTHER" id="PTHR30126">
    <property type="entry name" value="HTH-TYPE TRANSCRIPTIONAL REGULATOR"/>
    <property type="match status" value="1"/>
</dbReference>
<dbReference type="STRING" id="632955.GCA_000829675_02360"/>
<dbReference type="SUPFAM" id="SSF53850">
    <property type="entry name" value="Periplasmic binding protein-like II"/>
    <property type="match status" value="1"/>
</dbReference>
<sequence length="286" mass="32906">MALKFSQLAIFCALVEEGTIYAAAEKMYCVPSNITSRIKDLEQSLNVALFFREHRKLNITPEGRAFYFKAKAILEQTRQCQNLFRQPHPIGTLKIGGLSTLFEHYIQPQSLTFLQQQTTAQIHLLSASTEDLLNKLQNAEVDLIVIDHPIQQNTLVSQKIATETYYFVSRTEQLIEPQQHAYTDTLLSCQQSNQQQALQHDWLEQQHIEYQRHCQLQCYGHILDAIQQGVGFSIIPSTYLIEARRRQLYTSAIPALSQNISMLWQPHHPSALLHAFIELFQIEKSP</sequence>
<evidence type="ECO:0000256" key="1">
    <source>
        <dbReference type="ARBA" id="ARBA00009437"/>
    </source>
</evidence>
<evidence type="ECO:0000313" key="6">
    <source>
        <dbReference type="EMBL" id="EPF80658.1"/>
    </source>
</evidence>
<comment type="caution">
    <text evidence="6">The sequence shown here is derived from an EMBL/GenBank/DDBJ whole genome shotgun (WGS) entry which is preliminary data.</text>
</comment>
<dbReference type="Proteomes" id="UP000014568">
    <property type="component" value="Unassembled WGS sequence"/>
</dbReference>
<accession>S3NQI5</accession>
<proteinExistence type="inferred from homology"/>
<keyword evidence="2" id="KW-0805">Transcription regulation</keyword>
<dbReference type="InterPro" id="IPR036388">
    <property type="entry name" value="WH-like_DNA-bd_sf"/>
</dbReference>
<dbReference type="GO" id="GO:0003700">
    <property type="term" value="F:DNA-binding transcription factor activity"/>
    <property type="evidence" value="ECO:0007669"/>
    <property type="project" value="InterPro"/>
</dbReference>
<organism evidence="6 7">
    <name type="scientific">Acinetobacter rudis CIP 110305</name>
    <dbReference type="NCBI Taxonomy" id="421052"/>
    <lineage>
        <taxon>Bacteria</taxon>
        <taxon>Pseudomonadati</taxon>
        <taxon>Pseudomonadota</taxon>
        <taxon>Gammaproteobacteria</taxon>
        <taxon>Moraxellales</taxon>
        <taxon>Moraxellaceae</taxon>
        <taxon>Acinetobacter</taxon>
    </lineage>
</organism>
<feature type="domain" description="HTH lysR-type" evidence="5">
    <location>
        <begin position="3"/>
        <end position="60"/>
    </location>
</feature>
<dbReference type="Pfam" id="PF00126">
    <property type="entry name" value="HTH_1"/>
    <property type="match status" value="1"/>
</dbReference>
<dbReference type="eggNOG" id="COG0583">
    <property type="taxonomic scope" value="Bacteria"/>
</dbReference>
<dbReference type="Pfam" id="PF03466">
    <property type="entry name" value="LysR_substrate"/>
    <property type="match status" value="1"/>
</dbReference>
<keyword evidence="4" id="KW-0804">Transcription</keyword>
<evidence type="ECO:0000256" key="3">
    <source>
        <dbReference type="ARBA" id="ARBA00023125"/>
    </source>
</evidence>
<dbReference type="PATRIC" id="fig|421052.3.peg.399"/>
<dbReference type="GO" id="GO:0000976">
    <property type="term" value="F:transcription cis-regulatory region binding"/>
    <property type="evidence" value="ECO:0007669"/>
    <property type="project" value="TreeGrafter"/>
</dbReference>
<name>S3NQI5_9GAMM</name>
<dbReference type="CDD" id="cd05466">
    <property type="entry name" value="PBP2_LTTR_substrate"/>
    <property type="match status" value="1"/>
</dbReference>
<gene>
    <name evidence="6" type="ORF">F945_00401</name>
</gene>
<keyword evidence="3" id="KW-0238">DNA-binding</keyword>